<comment type="pathway">
    <text evidence="3 8">Glycan biosynthesis; glycogen biosynthesis.</text>
</comment>
<feature type="domain" description="Starch synthase catalytic" evidence="10">
    <location>
        <begin position="2"/>
        <end position="226"/>
    </location>
</feature>
<evidence type="ECO:0000256" key="4">
    <source>
        <dbReference type="ARBA" id="ARBA00010281"/>
    </source>
</evidence>
<dbReference type="SUPFAM" id="SSF53756">
    <property type="entry name" value="UDP-Glycosyltransferase/glycogen phosphorylase"/>
    <property type="match status" value="1"/>
</dbReference>
<evidence type="ECO:0000256" key="3">
    <source>
        <dbReference type="ARBA" id="ARBA00004964"/>
    </source>
</evidence>
<dbReference type="EC" id="2.4.1.21" evidence="8"/>
<dbReference type="NCBIfam" id="TIGR02095">
    <property type="entry name" value="glgA"/>
    <property type="match status" value="1"/>
</dbReference>
<dbReference type="CDD" id="cd03791">
    <property type="entry name" value="GT5_Glycogen_synthase_DULL1-like"/>
    <property type="match status" value="1"/>
</dbReference>
<proteinExistence type="inferred from homology"/>
<dbReference type="AlphaFoldDB" id="T0KND3"/>
<dbReference type="InterPro" id="IPR011835">
    <property type="entry name" value="GS/SS"/>
</dbReference>
<feature type="binding site" evidence="8">
    <location>
        <position position="15"/>
    </location>
    <ligand>
        <name>ADP-alpha-D-glucose</name>
        <dbReference type="ChEBI" id="CHEBI:57498"/>
    </ligand>
</feature>
<dbReference type="PANTHER" id="PTHR45825">
    <property type="entry name" value="GRANULE-BOUND STARCH SYNTHASE 1, CHLOROPLASTIC/AMYLOPLASTIC"/>
    <property type="match status" value="1"/>
</dbReference>
<evidence type="ECO:0000256" key="6">
    <source>
        <dbReference type="ARBA" id="ARBA00022679"/>
    </source>
</evidence>
<dbReference type="Pfam" id="PF08323">
    <property type="entry name" value="Glyco_transf_5"/>
    <property type="match status" value="1"/>
</dbReference>
<protein>
    <recommendedName>
        <fullName evidence="8">Glycogen synthase</fullName>
        <ecNumber evidence="8">2.4.1.21</ecNumber>
    </recommendedName>
    <alternativeName>
        <fullName evidence="8">Starch [bacterial glycogen] synthase</fullName>
    </alternativeName>
</protein>
<evidence type="ECO:0000259" key="9">
    <source>
        <dbReference type="Pfam" id="PF00534"/>
    </source>
</evidence>
<dbReference type="PATRIC" id="fig|1172190.3.peg.1981"/>
<evidence type="ECO:0000256" key="7">
    <source>
        <dbReference type="ARBA" id="ARBA00023056"/>
    </source>
</evidence>
<dbReference type="GO" id="GO:0005978">
    <property type="term" value="P:glycogen biosynthetic process"/>
    <property type="evidence" value="ECO:0007669"/>
    <property type="project" value="UniProtKB-UniRule"/>
</dbReference>
<comment type="caution">
    <text evidence="11">The sequence shown here is derived from an EMBL/GenBank/DDBJ whole genome shotgun (WGS) entry which is preliminary data.</text>
</comment>
<keyword evidence="6 8" id="KW-0808">Transferase</keyword>
<gene>
    <name evidence="8" type="primary">glgA</name>
    <name evidence="11" type="ORF">M947_10230</name>
</gene>
<dbReference type="PANTHER" id="PTHR45825:SF11">
    <property type="entry name" value="ALPHA AMYLASE DOMAIN-CONTAINING PROTEIN"/>
    <property type="match status" value="1"/>
</dbReference>
<evidence type="ECO:0000313" key="11">
    <source>
        <dbReference type="EMBL" id="EQB34838.1"/>
    </source>
</evidence>
<dbReference type="Proteomes" id="UP000015520">
    <property type="component" value="Unassembled WGS sequence"/>
</dbReference>
<accession>T0KND3</accession>
<comment type="similarity">
    <text evidence="4 8">Belongs to the glycosyltransferase 1 family. Bacterial/plant glycogen synthase subfamily.</text>
</comment>
<evidence type="ECO:0000313" key="12">
    <source>
        <dbReference type="Proteomes" id="UP000015520"/>
    </source>
</evidence>
<dbReference type="InterPro" id="IPR001296">
    <property type="entry name" value="Glyco_trans_1"/>
</dbReference>
<evidence type="ECO:0000256" key="1">
    <source>
        <dbReference type="ARBA" id="ARBA00001478"/>
    </source>
</evidence>
<name>T0KND3_9BACT</name>
<keyword evidence="7 8" id="KW-0320">Glycogen biosynthesis</keyword>
<keyword evidence="12" id="KW-1185">Reference proteome</keyword>
<organism evidence="11 12">
    <name type="scientific">Sulfurimonas hongkongensis</name>
    <dbReference type="NCBI Taxonomy" id="1172190"/>
    <lineage>
        <taxon>Bacteria</taxon>
        <taxon>Pseudomonadati</taxon>
        <taxon>Campylobacterota</taxon>
        <taxon>Epsilonproteobacteria</taxon>
        <taxon>Campylobacterales</taxon>
        <taxon>Sulfurimonadaceae</taxon>
        <taxon>Sulfurimonas</taxon>
    </lineage>
</organism>
<reference evidence="11 12" key="1">
    <citation type="submission" date="2013-07" db="EMBL/GenBank/DDBJ databases">
        <title>Sulfurimonas hongkongensis AST-10 Genome Sequencing.</title>
        <authorList>
            <person name="Cai L."/>
            <person name="Zhang T."/>
        </authorList>
    </citation>
    <scope>NUCLEOTIDE SEQUENCE [LARGE SCALE GENOMIC DNA]</scope>
    <source>
        <strain evidence="11 12">AST-10</strain>
    </source>
</reference>
<dbReference type="Gene3D" id="3.40.50.2000">
    <property type="entry name" value="Glycogen Phosphorylase B"/>
    <property type="match status" value="2"/>
</dbReference>
<sequence length="458" mass="51741">MKILFASSEMFPYAKSGGLADVAASLPKSLAEFVDISTLIPFYGFMKKEGLVLVFSDKINLGGVSYGLKFYKKDNTTTYFVQAPLLSDTQNLYADESGDYANNNLRFGVFCKAIVVLAKKLDVDILHLNDWHTALSSLYLKEKKSKIKTVLTIHNLAYQGIYSKSSLKKLSIDKKYFNVDGVEFYDKVNFLKAGIAYSDAITTVSPTYAKEILTQEFGCGLEGFLELHKDKLYGILNGIDKTLFNPKTDESLYKKYDYSSLDKKEENKKAFLKNSSLKNPKLPLFVMVTRLVEQKGIDLVIESLKKILSKELNLFVVGEGSAEFAVKLEKFSSKYENFEFTNIYNEELSHRIYAAADFLLMPSRFEPCGLSQMISMSYGTLPIVHEIGGLKDSVKDGVDGIIFKEESKKDLLRAVKRAIKLKKNSEKFDSMRITAMKKDLSFTKSTLKYIELYKKTLG</sequence>
<evidence type="ECO:0000256" key="2">
    <source>
        <dbReference type="ARBA" id="ARBA00002764"/>
    </source>
</evidence>
<dbReference type="eggNOG" id="COG0297">
    <property type="taxonomic scope" value="Bacteria"/>
</dbReference>
<dbReference type="STRING" id="1172190.M947_10230"/>
<dbReference type="UniPathway" id="UPA00164"/>
<evidence type="ECO:0000256" key="8">
    <source>
        <dbReference type="HAMAP-Rule" id="MF_00484"/>
    </source>
</evidence>
<dbReference type="Pfam" id="PF00534">
    <property type="entry name" value="Glycos_transf_1"/>
    <property type="match status" value="1"/>
</dbReference>
<dbReference type="HAMAP" id="MF_00484">
    <property type="entry name" value="Glycogen_synth"/>
    <property type="match status" value="1"/>
</dbReference>
<dbReference type="InterPro" id="IPR013534">
    <property type="entry name" value="Starch_synth_cat_dom"/>
</dbReference>
<evidence type="ECO:0000256" key="5">
    <source>
        <dbReference type="ARBA" id="ARBA00022676"/>
    </source>
</evidence>
<dbReference type="GO" id="GO:0004373">
    <property type="term" value="F:alpha-1,4-glucan glucosyltransferase (UDP-glucose donor) activity"/>
    <property type="evidence" value="ECO:0007669"/>
    <property type="project" value="InterPro"/>
</dbReference>
<evidence type="ECO:0000259" key="10">
    <source>
        <dbReference type="Pfam" id="PF08323"/>
    </source>
</evidence>
<dbReference type="OrthoDB" id="9808590at2"/>
<keyword evidence="5 8" id="KW-0328">Glycosyltransferase</keyword>
<dbReference type="RefSeq" id="WP_021288290.1">
    <property type="nucleotide sequence ID" value="NZ_AUPZ01000014.1"/>
</dbReference>
<feature type="domain" description="Glycosyl transferase family 1" evidence="9">
    <location>
        <begin position="271"/>
        <end position="428"/>
    </location>
</feature>
<dbReference type="EMBL" id="AUPZ01000014">
    <property type="protein sequence ID" value="EQB34838.1"/>
    <property type="molecule type" value="Genomic_DNA"/>
</dbReference>
<comment type="function">
    <text evidence="2 8">Synthesizes alpha-1,4-glucan chains using ADP-glucose.</text>
</comment>
<dbReference type="GO" id="GO:0009011">
    <property type="term" value="F:alpha-1,4-glucan glucosyltransferase (ADP-glucose donor) activity"/>
    <property type="evidence" value="ECO:0007669"/>
    <property type="project" value="UniProtKB-UniRule"/>
</dbReference>
<comment type="catalytic activity">
    <reaction evidence="1 8">
        <text>[(1-&gt;4)-alpha-D-glucosyl](n) + ADP-alpha-D-glucose = [(1-&gt;4)-alpha-D-glucosyl](n+1) + ADP + H(+)</text>
        <dbReference type="Rhea" id="RHEA:18189"/>
        <dbReference type="Rhea" id="RHEA-COMP:9584"/>
        <dbReference type="Rhea" id="RHEA-COMP:9587"/>
        <dbReference type="ChEBI" id="CHEBI:15378"/>
        <dbReference type="ChEBI" id="CHEBI:15444"/>
        <dbReference type="ChEBI" id="CHEBI:57498"/>
        <dbReference type="ChEBI" id="CHEBI:456216"/>
        <dbReference type="EC" id="2.4.1.21"/>
    </reaction>
</comment>